<dbReference type="Pfam" id="PF00583">
    <property type="entry name" value="Acetyltransf_1"/>
    <property type="match status" value="1"/>
</dbReference>
<gene>
    <name evidence="2" type="ORF">SAMN05518846_103368</name>
</gene>
<dbReference type="InterPro" id="IPR016181">
    <property type="entry name" value="Acyl_CoA_acyltransferase"/>
</dbReference>
<dbReference type="InterPro" id="IPR000182">
    <property type="entry name" value="GNAT_dom"/>
</dbReference>
<dbReference type="AlphaFoldDB" id="A0A1I3RFF5"/>
<sequence length="261" mass="29566">MFKSLNLTEEIELLQRLDLEKSYIFYGNLRLRANRTLCLAEANEKGWRAAGAYLQGMPFHAFTFCLIEETGSYSVKGMLEQFRKRLKVGEGEQREGVLTAVESCVARLEIPHALECKTMLLMKLTSADRLLPRGESFLVEEDRGGAVEQLANKVGMLSFRAEEVREMPHIALSSQSGELTAMAGFHVYEDDFVEIGNIGTSAEYRKRGLGMQITSDICRIGLQKSPNVYLFVFADNEAAIRVYERLGFTTVERYAFVTFLW</sequence>
<dbReference type="Proteomes" id="UP000198915">
    <property type="component" value="Unassembled WGS sequence"/>
</dbReference>
<dbReference type="EMBL" id="FORT01000003">
    <property type="protein sequence ID" value="SFJ43916.1"/>
    <property type="molecule type" value="Genomic_DNA"/>
</dbReference>
<evidence type="ECO:0000313" key="3">
    <source>
        <dbReference type="Proteomes" id="UP000198915"/>
    </source>
</evidence>
<dbReference type="Gene3D" id="3.40.630.30">
    <property type="match status" value="1"/>
</dbReference>
<dbReference type="STRING" id="1884381.SAMN05518846_103368"/>
<evidence type="ECO:0000259" key="1">
    <source>
        <dbReference type="PROSITE" id="PS51186"/>
    </source>
</evidence>
<dbReference type="SUPFAM" id="SSF55729">
    <property type="entry name" value="Acyl-CoA N-acyltransferases (Nat)"/>
    <property type="match status" value="1"/>
</dbReference>
<name>A0A1I3RFF5_9BACL</name>
<dbReference type="GO" id="GO:0016747">
    <property type="term" value="F:acyltransferase activity, transferring groups other than amino-acyl groups"/>
    <property type="evidence" value="ECO:0007669"/>
    <property type="project" value="InterPro"/>
</dbReference>
<organism evidence="2 3">
    <name type="scientific">Brevibacillus centrosporus</name>
    <dbReference type="NCBI Taxonomy" id="54910"/>
    <lineage>
        <taxon>Bacteria</taxon>
        <taxon>Bacillati</taxon>
        <taxon>Bacillota</taxon>
        <taxon>Bacilli</taxon>
        <taxon>Bacillales</taxon>
        <taxon>Paenibacillaceae</taxon>
        <taxon>Brevibacillus</taxon>
    </lineage>
</organism>
<feature type="domain" description="N-acetyltransferase" evidence="1">
    <location>
        <begin position="117"/>
        <end position="261"/>
    </location>
</feature>
<reference evidence="3" key="1">
    <citation type="submission" date="2016-10" db="EMBL/GenBank/DDBJ databases">
        <authorList>
            <person name="Varghese N."/>
            <person name="Submissions S."/>
        </authorList>
    </citation>
    <scope>NUCLEOTIDE SEQUENCE [LARGE SCALE GENOMIC DNA]</scope>
    <source>
        <strain evidence="3">OK042</strain>
    </source>
</reference>
<protein>
    <submittedName>
        <fullName evidence="2">Acetyltransferase (GNAT) family protein</fullName>
    </submittedName>
</protein>
<keyword evidence="3" id="KW-1185">Reference proteome</keyword>
<dbReference type="PROSITE" id="PS51186">
    <property type="entry name" value="GNAT"/>
    <property type="match status" value="1"/>
</dbReference>
<accession>A0A1I3RFF5</accession>
<dbReference type="RefSeq" id="WP_092267385.1">
    <property type="nucleotide sequence ID" value="NZ_BJOE01000006.1"/>
</dbReference>
<keyword evidence="2" id="KW-0808">Transferase</keyword>
<evidence type="ECO:0000313" key="2">
    <source>
        <dbReference type="EMBL" id="SFJ43916.1"/>
    </source>
</evidence>
<proteinExistence type="predicted"/>